<feature type="chain" id="PRO_5022661428" description="PEP-CTERM protein-sorting domain-containing protein" evidence="1">
    <location>
        <begin position="24"/>
        <end position="460"/>
    </location>
</feature>
<evidence type="ECO:0008006" key="4">
    <source>
        <dbReference type="Google" id="ProtNLM"/>
    </source>
</evidence>
<evidence type="ECO:0000313" key="2">
    <source>
        <dbReference type="EMBL" id="TWU26121.1"/>
    </source>
</evidence>
<evidence type="ECO:0000313" key="3">
    <source>
        <dbReference type="Proteomes" id="UP000318437"/>
    </source>
</evidence>
<dbReference type="Proteomes" id="UP000318437">
    <property type="component" value="Unassembled WGS sequence"/>
</dbReference>
<proteinExistence type="predicted"/>
<accession>A0A5C6CRN4</accession>
<name>A0A5C6CRN4_9BACT</name>
<gene>
    <name evidence="2" type="ORF">Pla144_33380</name>
</gene>
<dbReference type="EMBL" id="SJPS01000004">
    <property type="protein sequence ID" value="TWU26121.1"/>
    <property type="molecule type" value="Genomic_DNA"/>
</dbReference>
<evidence type="ECO:0000256" key="1">
    <source>
        <dbReference type="SAM" id="SignalP"/>
    </source>
</evidence>
<keyword evidence="3" id="KW-1185">Reference proteome</keyword>
<protein>
    <recommendedName>
        <fullName evidence="4">PEP-CTERM protein-sorting domain-containing protein</fullName>
    </recommendedName>
</protein>
<feature type="signal peptide" evidence="1">
    <location>
        <begin position="1"/>
        <end position="23"/>
    </location>
</feature>
<sequence precursor="true">MTLRKNYQTVICLTLSLVLGLTAANVCFAGKGGNGGKPGGGNPPPLPNIRYTITPVITPNGGYIYMDHNNDAAVVGWNTIDDSGLGRRSFAYLPGISTTQAYYLDDPILGVSSIPNGWHTRSAIGINNVGTIVGNLEPDGATENITERPFVIRNIYDPTPTLEVLGPFDPLADRESVNVVNDQGDFAVLSERGPNGGYPDKVYVGNLSAPGAAVEIDFAVLGIGHLDINDGSFDNLKITNQDANGVATLVGVAQDGGQEWIFRTKLDGSSYEALQLGVPLFSDSAGTHSVSSIAPAIDINDDGDVQLSISVQSAKGKGKSNTYAAIWRQDDSAIVKVPGANVTDSLYAMTNSDGDFLLPDYSTDSLWNADWSASNGPIAIADLIDPSDPNRSLFNGARELTDRDATGWPTLVTNSGSTFLVLRPEVAASINVVAVPEPTCLVLLGFSGLVIVSRRSIKVF</sequence>
<reference evidence="2 3" key="1">
    <citation type="submission" date="2019-02" db="EMBL/GenBank/DDBJ databases">
        <title>Deep-cultivation of Planctomycetes and their phenomic and genomic characterization uncovers novel biology.</title>
        <authorList>
            <person name="Wiegand S."/>
            <person name="Jogler M."/>
            <person name="Boedeker C."/>
            <person name="Pinto D."/>
            <person name="Vollmers J."/>
            <person name="Rivas-Marin E."/>
            <person name="Kohn T."/>
            <person name="Peeters S.H."/>
            <person name="Heuer A."/>
            <person name="Rast P."/>
            <person name="Oberbeckmann S."/>
            <person name="Bunk B."/>
            <person name="Jeske O."/>
            <person name="Meyerdierks A."/>
            <person name="Storesund J.E."/>
            <person name="Kallscheuer N."/>
            <person name="Luecker S."/>
            <person name="Lage O.M."/>
            <person name="Pohl T."/>
            <person name="Merkel B.J."/>
            <person name="Hornburger P."/>
            <person name="Mueller R.-W."/>
            <person name="Bruemmer F."/>
            <person name="Labrenz M."/>
            <person name="Spormann A.M."/>
            <person name="Op Den Camp H."/>
            <person name="Overmann J."/>
            <person name="Amann R."/>
            <person name="Jetten M.S.M."/>
            <person name="Mascher T."/>
            <person name="Medema M.H."/>
            <person name="Devos D.P."/>
            <person name="Kaster A.-K."/>
            <person name="Ovreas L."/>
            <person name="Rohde M."/>
            <person name="Galperin M.Y."/>
            <person name="Jogler C."/>
        </authorList>
    </citation>
    <scope>NUCLEOTIDE SEQUENCE [LARGE SCALE GENOMIC DNA]</scope>
    <source>
        <strain evidence="2 3">Pla144</strain>
    </source>
</reference>
<comment type="caution">
    <text evidence="2">The sequence shown here is derived from an EMBL/GenBank/DDBJ whole genome shotgun (WGS) entry which is preliminary data.</text>
</comment>
<dbReference type="RefSeq" id="WP_146451663.1">
    <property type="nucleotide sequence ID" value="NZ_SJPS01000004.1"/>
</dbReference>
<organism evidence="2 3">
    <name type="scientific">Bythopirellula polymerisocia</name>
    <dbReference type="NCBI Taxonomy" id="2528003"/>
    <lineage>
        <taxon>Bacteria</taxon>
        <taxon>Pseudomonadati</taxon>
        <taxon>Planctomycetota</taxon>
        <taxon>Planctomycetia</taxon>
        <taxon>Pirellulales</taxon>
        <taxon>Lacipirellulaceae</taxon>
        <taxon>Bythopirellula</taxon>
    </lineage>
</organism>
<keyword evidence="1" id="KW-0732">Signal</keyword>
<dbReference type="AlphaFoldDB" id="A0A5C6CRN4"/>